<evidence type="ECO:0000313" key="4">
    <source>
        <dbReference type="EMBL" id="MWB92933.1"/>
    </source>
</evidence>
<name>A0A6I4NG89_9FLAO</name>
<dbReference type="Gene3D" id="2.60.40.790">
    <property type="match status" value="1"/>
</dbReference>
<dbReference type="RefSeq" id="WP_160372874.1">
    <property type="nucleotide sequence ID" value="NZ_WSTB01000001.1"/>
</dbReference>
<keyword evidence="5" id="KW-1185">Reference proteome</keyword>
<evidence type="ECO:0000259" key="3">
    <source>
        <dbReference type="PROSITE" id="PS01031"/>
    </source>
</evidence>
<gene>
    <name evidence="4" type="ORF">GON26_01010</name>
</gene>
<dbReference type="Pfam" id="PF00011">
    <property type="entry name" value="HSP20"/>
    <property type="match status" value="1"/>
</dbReference>
<accession>A0A6I4NG89</accession>
<dbReference type="CDD" id="cd06464">
    <property type="entry name" value="ACD_sHsps-like"/>
    <property type="match status" value="1"/>
</dbReference>
<sequence length="149" mass="16871">MTTLAPTKKNVSLSNVFDDFFNDDFLNMPSFFAFTNQKGAFMPNVNVIENTENFEIELTAPGLENKDFKAEVKNGVLTISAEKEEEIKEEDKNFRKREFSYSSFSRSFVLPDNVTADKIDANYKNGILKLTLPKKNSSPKTPAKQIKIG</sequence>
<comment type="similarity">
    <text evidence="1 2">Belongs to the small heat shock protein (HSP20) family.</text>
</comment>
<reference evidence="4 5" key="1">
    <citation type="submission" date="2019-12" db="EMBL/GenBank/DDBJ databases">
        <authorList>
            <person name="Kim Y.S."/>
        </authorList>
    </citation>
    <scope>NUCLEOTIDE SEQUENCE [LARGE SCALE GENOMIC DNA]</scope>
    <source>
        <strain evidence="4 5">GA093</strain>
    </source>
</reference>
<dbReference type="AlphaFoldDB" id="A0A6I4NG89"/>
<dbReference type="SUPFAM" id="SSF49764">
    <property type="entry name" value="HSP20-like chaperones"/>
    <property type="match status" value="1"/>
</dbReference>
<evidence type="ECO:0000256" key="2">
    <source>
        <dbReference type="RuleBase" id="RU003616"/>
    </source>
</evidence>
<dbReference type="InterPro" id="IPR031107">
    <property type="entry name" value="Small_HSP"/>
</dbReference>
<dbReference type="Proteomes" id="UP000471501">
    <property type="component" value="Unassembled WGS sequence"/>
</dbReference>
<organism evidence="4 5">
    <name type="scientific">Flavobacterium hydrocarbonoxydans</name>
    <dbReference type="NCBI Taxonomy" id="2683249"/>
    <lineage>
        <taxon>Bacteria</taxon>
        <taxon>Pseudomonadati</taxon>
        <taxon>Bacteroidota</taxon>
        <taxon>Flavobacteriia</taxon>
        <taxon>Flavobacteriales</taxon>
        <taxon>Flavobacteriaceae</taxon>
        <taxon>Flavobacterium</taxon>
    </lineage>
</organism>
<feature type="domain" description="SHSP" evidence="3">
    <location>
        <begin position="36"/>
        <end position="149"/>
    </location>
</feature>
<dbReference type="InterPro" id="IPR008978">
    <property type="entry name" value="HSP20-like_chaperone"/>
</dbReference>
<evidence type="ECO:0000256" key="1">
    <source>
        <dbReference type="PROSITE-ProRule" id="PRU00285"/>
    </source>
</evidence>
<dbReference type="EMBL" id="WSTB01000001">
    <property type="protein sequence ID" value="MWB92933.1"/>
    <property type="molecule type" value="Genomic_DNA"/>
</dbReference>
<dbReference type="PROSITE" id="PS01031">
    <property type="entry name" value="SHSP"/>
    <property type="match status" value="1"/>
</dbReference>
<evidence type="ECO:0000313" key="5">
    <source>
        <dbReference type="Proteomes" id="UP000471501"/>
    </source>
</evidence>
<protein>
    <submittedName>
        <fullName evidence="4">Hsp20 family protein</fullName>
    </submittedName>
</protein>
<dbReference type="PANTHER" id="PTHR11527">
    <property type="entry name" value="HEAT-SHOCK PROTEIN 20 FAMILY MEMBER"/>
    <property type="match status" value="1"/>
</dbReference>
<proteinExistence type="inferred from homology"/>
<dbReference type="InterPro" id="IPR002068">
    <property type="entry name" value="A-crystallin/Hsp20_dom"/>
</dbReference>
<comment type="caution">
    <text evidence="4">The sequence shown here is derived from an EMBL/GenBank/DDBJ whole genome shotgun (WGS) entry which is preliminary data.</text>
</comment>